<name>A0A138ZZ99_GONPJ</name>
<dbReference type="EMBL" id="KQ965847">
    <property type="protein sequence ID" value="KXS09836.1"/>
    <property type="molecule type" value="Genomic_DNA"/>
</dbReference>
<organism evidence="1 2">
    <name type="scientific">Gonapodya prolifera (strain JEL478)</name>
    <name type="common">Monoblepharis prolifera</name>
    <dbReference type="NCBI Taxonomy" id="1344416"/>
    <lineage>
        <taxon>Eukaryota</taxon>
        <taxon>Fungi</taxon>
        <taxon>Fungi incertae sedis</taxon>
        <taxon>Chytridiomycota</taxon>
        <taxon>Chytridiomycota incertae sedis</taxon>
        <taxon>Monoblepharidomycetes</taxon>
        <taxon>Monoblepharidales</taxon>
        <taxon>Gonapodyaceae</taxon>
        <taxon>Gonapodya</taxon>
    </lineage>
</organism>
<protein>
    <submittedName>
        <fullName evidence="1">Uncharacterized protein</fullName>
    </submittedName>
</protein>
<keyword evidence="2" id="KW-1185">Reference proteome</keyword>
<evidence type="ECO:0000313" key="2">
    <source>
        <dbReference type="Proteomes" id="UP000070544"/>
    </source>
</evidence>
<dbReference type="Proteomes" id="UP000070544">
    <property type="component" value="Unassembled WGS sequence"/>
</dbReference>
<dbReference type="AlphaFoldDB" id="A0A138ZZ99"/>
<proteinExistence type="predicted"/>
<gene>
    <name evidence="1" type="ORF">M427DRAFT_63385</name>
</gene>
<reference evidence="1 2" key="1">
    <citation type="journal article" date="2015" name="Genome Biol. Evol.">
        <title>Phylogenomic analyses indicate that early fungi evolved digesting cell walls of algal ancestors of land plants.</title>
        <authorList>
            <person name="Chang Y."/>
            <person name="Wang S."/>
            <person name="Sekimoto S."/>
            <person name="Aerts A.L."/>
            <person name="Choi C."/>
            <person name="Clum A."/>
            <person name="LaButti K.M."/>
            <person name="Lindquist E.A."/>
            <person name="Yee Ngan C."/>
            <person name="Ohm R.A."/>
            <person name="Salamov A.A."/>
            <person name="Grigoriev I.V."/>
            <person name="Spatafora J.W."/>
            <person name="Berbee M.L."/>
        </authorList>
    </citation>
    <scope>NUCLEOTIDE SEQUENCE [LARGE SCALE GENOMIC DNA]</scope>
    <source>
        <strain evidence="1 2">JEL478</strain>
    </source>
</reference>
<accession>A0A138ZZ99</accession>
<evidence type="ECO:0000313" key="1">
    <source>
        <dbReference type="EMBL" id="KXS09836.1"/>
    </source>
</evidence>
<sequence length="170" mass="19504">MRETVSRATAASKVSPLLGRLSTPPLRILPILIRPLFTPDPIFRHLPKHITSKNLERPLYDQEIRVLLWRNYRRPLRSTSLLEPFLVNDPVMRHVKKDILLLLGFLVLPSDCRLPTDAGPGGLVQPFRDVLEHPTFWYPQGIYSTQCKKSCFDVGALRVRGQHRSVLCHP</sequence>